<evidence type="ECO:0000256" key="4">
    <source>
        <dbReference type="ARBA" id="ARBA00022679"/>
    </source>
</evidence>
<dbReference type="AlphaFoldDB" id="A0A329MSF3"/>
<feature type="transmembrane region" description="Helical" evidence="12">
    <location>
        <begin position="273"/>
        <end position="293"/>
    </location>
</feature>
<organism evidence="14 15">
    <name type="scientific">Paenibacillus contaminans</name>
    <dbReference type="NCBI Taxonomy" id="450362"/>
    <lineage>
        <taxon>Bacteria</taxon>
        <taxon>Bacillati</taxon>
        <taxon>Bacillota</taxon>
        <taxon>Bacilli</taxon>
        <taxon>Bacillales</taxon>
        <taxon>Paenibacillaceae</taxon>
        <taxon>Paenibacillus</taxon>
    </lineage>
</organism>
<evidence type="ECO:0000256" key="10">
    <source>
        <dbReference type="ARBA" id="ARBA00023012"/>
    </source>
</evidence>
<dbReference type="Pfam" id="PF00672">
    <property type="entry name" value="HAMP"/>
    <property type="match status" value="1"/>
</dbReference>
<name>A0A329MSF3_9BACL</name>
<dbReference type="PROSITE" id="PS50885">
    <property type="entry name" value="HAMP"/>
    <property type="match status" value="1"/>
</dbReference>
<keyword evidence="7" id="KW-0418">Kinase</keyword>
<keyword evidence="4" id="KW-0808">Transferase</keyword>
<proteinExistence type="predicted"/>
<dbReference type="PROSITE" id="PS51257">
    <property type="entry name" value="PROKAR_LIPOPROTEIN"/>
    <property type="match status" value="1"/>
</dbReference>
<keyword evidence="6" id="KW-0547">Nucleotide-binding</keyword>
<evidence type="ECO:0000256" key="6">
    <source>
        <dbReference type="ARBA" id="ARBA00022741"/>
    </source>
</evidence>
<keyword evidence="11 12" id="KW-0472">Membrane</keyword>
<evidence type="ECO:0000313" key="15">
    <source>
        <dbReference type="Proteomes" id="UP000250369"/>
    </source>
</evidence>
<dbReference type="SMART" id="SM00387">
    <property type="entry name" value="HATPase_c"/>
    <property type="match status" value="1"/>
</dbReference>
<evidence type="ECO:0000256" key="8">
    <source>
        <dbReference type="ARBA" id="ARBA00022840"/>
    </source>
</evidence>
<dbReference type="InterPro" id="IPR010559">
    <property type="entry name" value="Sig_transdc_His_kin_internal"/>
</dbReference>
<feature type="transmembrane region" description="Helical" evidence="12">
    <location>
        <begin position="608"/>
        <end position="627"/>
    </location>
</feature>
<protein>
    <recommendedName>
        <fullName evidence="13">HAMP domain-containing protein</fullName>
    </recommendedName>
</protein>
<dbReference type="Proteomes" id="UP000250369">
    <property type="component" value="Unassembled WGS sequence"/>
</dbReference>
<keyword evidence="2" id="KW-1003">Cell membrane</keyword>
<dbReference type="Pfam" id="PF06580">
    <property type="entry name" value="His_kinase"/>
    <property type="match status" value="1"/>
</dbReference>
<gene>
    <name evidence="14" type="ORF">DQG23_01505</name>
</gene>
<keyword evidence="9 12" id="KW-1133">Transmembrane helix</keyword>
<reference evidence="14 15" key="1">
    <citation type="journal article" date="2009" name="Int. J. Syst. Evol. Microbiol.">
        <title>Paenibacillus contaminans sp. nov., isolated from a contaminated laboratory plate.</title>
        <authorList>
            <person name="Chou J.H."/>
            <person name="Lee J.H."/>
            <person name="Lin M.C."/>
            <person name="Chang P.S."/>
            <person name="Arun A.B."/>
            <person name="Young C.C."/>
            <person name="Chen W.M."/>
        </authorList>
    </citation>
    <scope>NUCLEOTIDE SEQUENCE [LARGE SCALE GENOMIC DNA]</scope>
    <source>
        <strain evidence="14 15">CKOBP-6</strain>
    </source>
</reference>
<evidence type="ECO:0000256" key="5">
    <source>
        <dbReference type="ARBA" id="ARBA00022692"/>
    </source>
</evidence>
<evidence type="ECO:0000256" key="9">
    <source>
        <dbReference type="ARBA" id="ARBA00022989"/>
    </source>
</evidence>
<dbReference type="Gene3D" id="6.10.340.10">
    <property type="match status" value="1"/>
</dbReference>
<keyword evidence="10" id="KW-0902">Two-component regulatory system</keyword>
<evidence type="ECO:0000256" key="12">
    <source>
        <dbReference type="SAM" id="Phobius"/>
    </source>
</evidence>
<feature type="transmembrane region" description="Helical" evidence="12">
    <location>
        <begin position="336"/>
        <end position="357"/>
    </location>
</feature>
<dbReference type="InterPro" id="IPR003594">
    <property type="entry name" value="HATPase_dom"/>
</dbReference>
<dbReference type="Pfam" id="PF02518">
    <property type="entry name" value="HATPase_c"/>
    <property type="match status" value="1"/>
</dbReference>
<evidence type="ECO:0000256" key="7">
    <source>
        <dbReference type="ARBA" id="ARBA00022777"/>
    </source>
</evidence>
<keyword evidence="5 12" id="KW-0812">Transmembrane</keyword>
<dbReference type="InterPro" id="IPR036890">
    <property type="entry name" value="HATPase_C_sf"/>
</dbReference>
<dbReference type="InterPro" id="IPR003660">
    <property type="entry name" value="HAMP_dom"/>
</dbReference>
<evidence type="ECO:0000259" key="13">
    <source>
        <dbReference type="PROSITE" id="PS50885"/>
    </source>
</evidence>
<dbReference type="EMBL" id="QMFB01000001">
    <property type="protein sequence ID" value="RAV22909.1"/>
    <property type="molecule type" value="Genomic_DNA"/>
</dbReference>
<dbReference type="OrthoDB" id="2483506at2"/>
<accession>A0A329MSF3</accession>
<comment type="caution">
    <text evidence="14">The sequence shown here is derived from an EMBL/GenBank/DDBJ whole genome shotgun (WGS) entry which is preliminary data.</text>
</comment>
<dbReference type="RefSeq" id="WP_113029018.1">
    <property type="nucleotide sequence ID" value="NZ_QMFB01000001.1"/>
</dbReference>
<feature type="transmembrane region" description="Helical" evidence="12">
    <location>
        <begin position="12"/>
        <end position="32"/>
    </location>
</feature>
<dbReference type="SUPFAM" id="SSF55874">
    <property type="entry name" value="ATPase domain of HSP90 chaperone/DNA topoisomerase II/histidine kinase"/>
    <property type="match status" value="1"/>
</dbReference>
<dbReference type="GO" id="GO:0005524">
    <property type="term" value="F:ATP binding"/>
    <property type="evidence" value="ECO:0007669"/>
    <property type="project" value="UniProtKB-KW"/>
</dbReference>
<keyword evidence="15" id="KW-1185">Reference proteome</keyword>
<keyword evidence="8" id="KW-0067">ATP-binding</keyword>
<dbReference type="Gene3D" id="3.30.565.10">
    <property type="entry name" value="Histidine kinase-like ATPase, C-terminal domain"/>
    <property type="match status" value="1"/>
</dbReference>
<feature type="domain" description="HAMP" evidence="13">
    <location>
        <begin position="629"/>
        <end position="682"/>
    </location>
</feature>
<sequence length="905" mass="102570">MKRNSLQQRIFMASITILLIVYGCSAWASYYLSVSKISAEKEKQLSNVTKRVAQNLSDMFDQTEKVALLVSQNGRLLDQMTAHYADDNAELAKLQNIESTLSGMILQYPHIESILVSFRNENTYMFTFGTTVDRQQSRELNLFRNKWADAVLAGEKGVWRSPDANGGEMPSLFHVLLGEKFVFSKRINDNAVVSLAVSPAKIKSLLTQTDSPFGYEVSAYRDAAAVVQAGSGHAENSFDHMETVRLEKYGLELRTWIDSEASAADRLHQVRNIAILAFLLSAVAFVLSGWFAHRMVNPIRQLKRQVEDIYGLSDSVKVIDYQIKHKFPVSFRLKMFLYLLAVSALGTFVLFAVNFVFSKTQIRENLKQYYFEYLSQSENSIEFNLKNTERFAASILRDGTLQELMRGTEDKEVLAGELKALFSYQQVIDKNINYLNVYGSDGEIVFSTINSSLNEQPVEKRNIYPLLKESRGETVYFNEKQDPFGNHVISIAKKIMSTTYPSTLLGYYILTVIEGELSYLSSNLGIMLLDFMIVGTNGDIIFNKDNSAVEDIMAVPGVFTQTKGAQEARINGQNKLVMFDEMSDTNWKIISTVDASELNQGEREITLAYGYTLLVILFALFCVIYFLSGSISRPIRMLMFKIRETVEDHFQGRMPLLAGTDEIAELSQHLYAMIQKIQFLMNDIYTVEVKNREIQLEFKKAELANLIHQINPHFLYNTMETIKWMAMELTGSENRVTKIIGELSVFLRFGIHSDMRTVWVDEELAHVSAYLYIQQIRYGERLRVKWDIDPAARRKRIAKFVLQPIVENALLHGIDPKRKAGIVSIRIAAEGGSLMLEVTDNGAGIDSRTLERLNDANPASDDHVGLANIRRRLVLLYGEHVALTVSSKPGYWTKVTILVAQADES</sequence>
<dbReference type="GO" id="GO:0000155">
    <property type="term" value="F:phosphorelay sensor kinase activity"/>
    <property type="evidence" value="ECO:0007669"/>
    <property type="project" value="InterPro"/>
</dbReference>
<evidence type="ECO:0000256" key="2">
    <source>
        <dbReference type="ARBA" id="ARBA00022475"/>
    </source>
</evidence>
<dbReference type="GO" id="GO:0005886">
    <property type="term" value="C:plasma membrane"/>
    <property type="evidence" value="ECO:0007669"/>
    <property type="project" value="UniProtKB-SubCell"/>
</dbReference>
<evidence type="ECO:0000256" key="11">
    <source>
        <dbReference type="ARBA" id="ARBA00023136"/>
    </source>
</evidence>
<evidence type="ECO:0000256" key="3">
    <source>
        <dbReference type="ARBA" id="ARBA00022553"/>
    </source>
</evidence>
<evidence type="ECO:0000256" key="1">
    <source>
        <dbReference type="ARBA" id="ARBA00004651"/>
    </source>
</evidence>
<comment type="subcellular location">
    <subcellularLocation>
        <location evidence="1">Cell membrane</location>
        <topology evidence="1">Multi-pass membrane protein</topology>
    </subcellularLocation>
</comment>
<dbReference type="PANTHER" id="PTHR34220">
    <property type="entry name" value="SENSOR HISTIDINE KINASE YPDA"/>
    <property type="match status" value="1"/>
</dbReference>
<keyword evidence="3" id="KW-0597">Phosphoprotein</keyword>
<evidence type="ECO:0000313" key="14">
    <source>
        <dbReference type="EMBL" id="RAV22909.1"/>
    </source>
</evidence>
<dbReference type="InterPro" id="IPR050640">
    <property type="entry name" value="Bact_2-comp_sensor_kinase"/>
</dbReference>
<dbReference type="PANTHER" id="PTHR34220:SF11">
    <property type="entry name" value="SENSOR PROTEIN KINASE HPTS"/>
    <property type="match status" value="1"/>
</dbReference>